<comment type="caution">
    <text evidence="1">The sequence shown here is derived from an EMBL/GenBank/DDBJ whole genome shotgun (WGS) entry which is preliminary data.</text>
</comment>
<evidence type="ECO:0000313" key="4">
    <source>
        <dbReference type="Proteomes" id="UP000259400"/>
    </source>
</evidence>
<name>A0A5E5UH41_9ENTR</name>
<proteinExistence type="predicted"/>
<evidence type="ECO:0000313" key="3">
    <source>
        <dbReference type="Proteomes" id="UP000257712"/>
    </source>
</evidence>
<evidence type="ECO:0000313" key="1">
    <source>
        <dbReference type="EMBL" id="SXD86951.1"/>
    </source>
</evidence>
<keyword evidence="4" id="KW-1185">Reference proteome</keyword>
<dbReference type="Proteomes" id="UP000259400">
    <property type="component" value="Unassembled WGS sequence"/>
</dbReference>
<dbReference type="Proteomes" id="UP000257712">
    <property type="component" value="Unassembled WGS sequence"/>
</dbReference>
<organism evidence="1 3">
    <name type="scientific">Klebsiella quasivariicola</name>
    <dbReference type="NCBI Taxonomy" id="2026240"/>
    <lineage>
        <taxon>Bacteria</taxon>
        <taxon>Pseudomonadati</taxon>
        <taxon>Pseudomonadota</taxon>
        <taxon>Gammaproteobacteria</taxon>
        <taxon>Enterobacterales</taxon>
        <taxon>Enterobacteriaceae</taxon>
        <taxon>Klebsiella/Raoultella group</taxon>
        <taxon>Klebsiella</taxon>
        <taxon>Klebsiella pneumoniae complex</taxon>
    </lineage>
</organism>
<dbReference type="AlphaFoldDB" id="A0A5E5UH41"/>
<gene>
    <name evidence="2" type="ORF">SAMEA3538468_01747</name>
    <name evidence="1" type="ORF">SAMEA3538780_00551</name>
</gene>
<dbReference type="RefSeq" id="WP_187095027.1">
    <property type="nucleotide sequence ID" value="NZ_JBQKMN010000014.1"/>
</dbReference>
<protein>
    <submittedName>
        <fullName evidence="1">Uncharacterized protein</fullName>
    </submittedName>
</protein>
<reference evidence="1 3" key="1">
    <citation type="submission" date="2018-08" db="EMBL/GenBank/DDBJ databases">
        <authorList>
            <consortium name="Pathogen Informatics"/>
        </authorList>
    </citation>
    <scope>NUCLEOTIDE SEQUENCE [LARGE SCALE GENOMIC DNA]</scope>
    <source>
        <strain evidence="2 4">EuSCAPE_IL010</strain>
        <strain evidence="1 3">EuSCAPE_IT371</strain>
    </source>
</reference>
<dbReference type="EMBL" id="UJZG01000001">
    <property type="protein sequence ID" value="SXD86951.1"/>
    <property type="molecule type" value="Genomic_DNA"/>
</dbReference>
<dbReference type="EMBL" id="UJYZ02000005">
    <property type="protein sequence ID" value="VVJ64576.1"/>
    <property type="molecule type" value="Genomic_DNA"/>
</dbReference>
<evidence type="ECO:0000313" key="2">
    <source>
        <dbReference type="EMBL" id="VVJ64576.1"/>
    </source>
</evidence>
<sequence>MQTQSDKKYCCPLAGNAPLFSAGGTRIACDVEENYSACAPDHILSMVML</sequence>
<accession>A0A6C2VA75</accession>
<accession>A0A5E5UH41</accession>